<evidence type="ECO:0000313" key="1">
    <source>
        <dbReference type="EMBL" id="EEF40248.1"/>
    </source>
</evidence>
<reference evidence="2" key="1">
    <citation type="journal article" date="2010" name="Nat. Biotechnol.">
        <title>Draft genome sequence of the oilseed species Ricinus communis.</title>
        <authorList>
            <person name="Chan A.P."/>
            <person name="Crabtree J."/>
            <person name="Zhao Q."/>
            <person name="Lorenzi H."/>
            <person name="Orvis J."/>
            <person name="Puiu D."/>
            <person name="Melake-Berhan A."/>
            <person name="Jones K.M."/>
            <person name="Redman J."/>
            <person name="Chen G."/>
            <person name="Cahoon E.B."/>
            <person name="Gedil M."/>
            <person name="Stanke M."/>
            <person name="Haas B.J."/>
            <person name="Wortman J.R."/>
            <person name="Fraser-Liggett C.M."/>
            <person name="Ravel J."/>
            <person name="Rabinowicz P.D."/>
        </authorList>
    </citation>
    <scope>NUCLEOTIDE SEQUENCE [LARGE SCALE GENOMIC DNA]</scope>
    <source>
        <strain evidence="2">cv. Hale</strain>
    </source>
</reference>
<organism evidence="1 2">
    <name type="scientific">Ricinus communis</name>
    <name type="common">Castor bean</name>
    <dbReference type="NCBI Taxonomy" id="3988"/>
    <lineage>
        <taxon>Eukaryota</taxon>
        <taxon>Viridiplantae</taxon>
        <taxon>Streptophyta</taxon>
        <taxon>Embryophyta</taxon>
        <taxon>Tracheophyta</taxon>
        <taxon>Spermatophyta</taxon>
        <taxon>Magnoliopsida</taxon>
        <taxon>eudicotyledons</taxon>
        <taxon>Gunneridae</taxon>
        <taxon>Pentapetalae</taxon>
        <taxon>rosids</taxon>
        <taxon>fabids</taxon>
        <taxon>Malpighiales</taxon>
        <taxon>Euphorbiaceae</taxon>
        <taxon>Acalyphoideae</taxon>
        <taxon>Acalypheae</taxon>
        <taxon>Ricinus</taxon>
    </lineage>
</organism>
<name>B9S7T2_RICCO</name>
<dbReference type="Proteomes" id="UP000008311">
    <property type="component" value="Unassembled WGS sequence"/>
</dbReference>
<proteinExistence type="predicted"/>
<evidence type="ECO:0000313" key="2">
    <source>
        <dbReference type="Proteomes" id="UP000008311"/>
    </source>
</evidence>
<dbReference type="AlphaFoldDB" id="B9S7T2"/>
<gene>
    <name evidence="1" type="ORF">RCOM_1381560</name>
</gene>
<keyword evidence="2" id="KW-1185">Reference proteome</keyword>
<dbReference type="EMBL" id="EQ973887">
    <property type="protein sequence ID" value="EEF40248.1"/>
    <property type="molecule type" value="Genomic_DNA"/>
</dbReference>
<sequence>MPLLSTNVISYCYISTCPSVEYQSVAINSTQVNQHLLLGLILQPGVCLHAFLEKAETENLQWKEPATSIFFEPRSQMSQAGLLANSGRPPAVTISFAAVKVPTREARLGAIYEMSRFSESRSRS</sequence>
<protein>
    <submittedName>
        <fullName evidence="1">Uncharacterized protein</fullName>
    </submittedName>
</protein>
<dbReference type="InParanoid" id="B9S7T2"/>
<accession>B9S7T2</accession>